<feature type="region of interest" description="Disordered" evidence="2">
    <location>
        <begin position="561"/>
        <end position="599"/>
    </location>
</feature>
<gene>
    <name evidence="3" type="ORF">SCODWIG_02026</name>
</gene>
<feature type="repeat" description="ANK" evidence="1">
    <location>
        <begin position="510"/>
        <end position="542"/>
    </location>
</feature>
<dbReference type="GO" id="GO:0030907">
    <property type="term" value="C:MBF transcription complex"/>
    <property type="evidence" value="ECO:0007669"/>
    <property type="project" value="TreeGrafter"/>
</dbReference>
<evidence type="ECO:0000256" key="2">
    <source>
        <dbReference type="SAM" id="MobiDB-lite"/>
    </source>
</evidence>
<keyword evidence="1" id="KW-0040">ANK repeat</keyword>
<dbReference type="AlphaFoldDB" id="A0A376B6E6"/>
<evidence type="ECO:0000313" key="3">
    <source>
        <dbReference type="EMBL" id="SSD60265.1"/>
    </source>
</evidence>
<dbReference type="PROSITE" id="PS50088">
    <property type="entry name" value="ANK_REPEAT"/>
    <property type="match status" value="2"/>
</dbReference>
<dbReference type="InterPro" id="IPR036770">
    <property type="entry name" value="Ankyrin_rpt-contain_sf"/>
</dbReference>
<proteinExistence type="predicted"/>
<dbReference type="SUPFAM" id="SSF48403">
    <property type="entry name" value="Ankyrin repeat"/>
    <property type="match status" value="1"/>
</dbReference>
<evidence type="ECO:0000256" key="1">
    <source>
        <dbReference type="PROSITE-ProRule" id="PRU00023"/>
    </source>
</evidence>
<dbReference type="EMBL" id="UFAJ01000311">
    <property type="protein sequence ID" value="SSD60265.1"/>
    <property type="molecule type" value="Genomic_DNA"/>
</dbReference>
<dbReference type="GO" id="GO:0033309">
    <property type="term" value="C:SBF transcription complex"/>
    <property type="evidence" value="ECO:0007669"/>
    <property type="project" value="TreeGrafter"/>
</dbReference>
<keyword evidence="4" id="KW-1185">Reference proteome</keyword>
<dbReference type="InterPro" id="IPR051642">
    <property type="entry name" value="SWI6-like"/>
</dbReference>
<dbReference type="Proteomes" id="UP000262825">
    <property type="component" value="Unassembled WGS sequence"/>
</dbReference>
<dbReference type="VEuPathDB" id="FungiDB:SCODWIG_02026"/>
<evidence type="ECO:0000313" key="4">
    <source>
        <dbReference type="Proteomes" id="UP000262825"/>
    </source>
</evidence>
<feature type="compositionally biased region" description="Low complexity" evidence="2">
    <location>
        <begin position="643"/>
        <end position="662"/>
    </location>
</feature>
<sequence>MNKQDTSFLANRTYLKDDVSNISLNICSQNTKNDKNKNIVSTDPNHIQISTKDYQQKAYLRMTNRYSKNNGDITGSSSTFSSNLNPKIFTRSHNKAPVTTTATRPLQFYMYPTNNSSMSPENNNKSNIVSTPHQNMATIMHNNFNISSNSQSIDTFLMQNGHEHNNENFDSSNGNIFSNVPPLNQFSNTNLYANNNNNNNNNLIRGKIINNSTVIQNGKIITSTPANTINLKQKRAQQHFQRMKQQQEEQQHHFFPPQMVTMINYPKQKHSYVNANGIVSNIDNNPDGATSYIDSKLSSTPMFVNNAKNNSTVPINNMAIDTASEVVATEEEYKMMLLNILSGSDDDNKNNDYLSYISKKLLNPPSNFNIDFIIDEEGHTTLHWAVSMGYLPFVRILLYNLKSDPLICNSKGFNCITKACFYNNCFKNQSFTEFLYLMPQCLITPDRNGRLPLHYLMDLSVNKNKDPKIIEHYLQCILQVLATPFPQTLPNGEQVMITLLSTVLNHQDIMGNTPLHLAALNMNIAMCENLLNIGANRSVVNSEGETMDSILTRYQNMFSKSDDNNSQMSLSAPARTTKNNSNNDGTKNSSTDIQPSNINLANRHESDTEYGITKKTDNIIKINKHGLTNFKSTNGAREVLPRSHSSISSSVNINNNANDNSLNTKVRKRNRTNSVIEIHSSNRLETVDEIPKEKSMTPNLFLHQANQNTINNNNTNITAPVSSSTGSDVAKGNGDYGNKAGIGDKIIKKENNSKGSIHRDNVDDELLVEPISVNINASLSMDQNGDNINNDHLLSNAVVTASNTNANISILKYNEEAFNMTGVNKLHAEPNQNLNGVFIGNSFANINTAAAANNISLNKGDGMLLLSPQLPSRQLSSMSNTKGLIGKKIESQTLNKTFELSQTFNNFRVQLESLYLGRLEKIAIMEEKLEMLNQSIEHHKNFLIKLNKEPQEDLIKQEKILGYNYTRYLSALEKNQALNLAISVEEEERKIEPDMKNGIKTLEDSVADTNDKSKDQDVVSKSEVLDEKLSLIKLCIKLTVRQLKRRQTVNEICENKGLLNNEKLFKYRRLIGRSIQDIDSKLDDIERDLRENEEEEIGV</sequence>
<dbReference type="SMART" id="SM00248">
    <property type="entry name" value="ANK"/>
    <property type="match status" value="2"/>
</dbReference>
<dbReference type="PANTHER" id="PTHR43828">
    <property type="entry name" value="ASPARAGINASE"/>
    <property type="match status" value="1"/>
</dbReference>
<accession>A0A376B6E6</accession>
<name>A0A376B6E6_9ASCO</name>
<dbReference type="PANTHER" id="PTHR43828:SF7">
    <property type="entry name" value="REGULATORY PROTEIN SWI4"/>
    <property type="match status" value="1"/>
</dbReference>
<dbReference type="Gene3D" id="1.25.40.20">
    <property type="entry name" value="Ankyrin repeat-containing domain"/>
    <property type="match status" value="1"/>
</dbReference>
<feature type="repeat" description="ANK" evidence="1">
    <location>
        <begin position="377"/>
        <end position="398"/>
    </location>
</feature>
<protein>
    <submittedName>
        <fullName evidence="3">Uncharacterized protein</fullName>
    </submittedName>
</protein>
<dbReference type="Pfam" id="PF00023">
    <property type="entry name" value="Ank"/>
    <property type="match status" value="2"/>
</dbReference>
<reference evidence="4" key="1">
    <citation type="submission" date="2018-06" db="EMBL/GenBank/DDBJ databases">
        <authorList>
            <person name="Guldener U."/>
        </authorList>
    </citation>
    <scope>NUCLEOTIDE SEQUENCE [LARGE SCALE GENOMIC DNA]</scope>
    <source>
        <strain evidence="4">UTAD17</strain>
    </source>
</reference>
<feature type="region of interest" description="Disordered" evidence="2">
    <location>
        <begin position="641"/>
        <end position="662"/>
    </location>
</feature>
<dbReference type="PROSITE" id="PS50297">
    <property type="entry name" value="ANK_REP_REGION"/>
    <property type="match status" value="2"/>
</dbReference>
<dbReference type="InterPro" id="IPR002110">
    <property type="entry name" value="Ankyrin_rpt"/>
</dbReference>
<dbReference type="GO" id="GO:0045944">
    <property type="term" value="P:positive regulation of transcription by RNA polymerase II"/>
    <property type="evidence" value="ECO:0007669"/>
    <property type="project" value="UniProtKB-ARBA"/>
</dbReference>
<organism evidence="3 4">
    <name type="scientific">Saccharomycodes ludwigii</name>
    <dbReference type="NCBI Taxonomy" id="36035"/>
    <lineage>
        <taxon>Eukaryota</taxon>
        <taxon>Fungi</taxon>
        <taxon>Dikarya</taxon>
        <taxon>Ascomycota</taxon>
        <taxon>Saccharomycotina</taxon>
        <taxon>Saccharomycetes</taxon>
        <taxon>Saccharomycodales</taxon>
        <taxon>Saccharomycodaceae</taxon>
        <taxon>Saccharomycodes</taxon>
    </lineage>
</organism>